<dbReference type="PANTHER" id="PTHR15407">
    <property type="entry name" value="FUKUTIN-RELATED"/>
    <property type="match status" value="1"/>
</dbReference>
<evidence type="ECO:0000256" key="2">
    <source>
        <dbReference type="ARBA" id="ARBA00022692"/>
    </source>
</evidence>
<evidence type="ECO:0000256" key="1">
    <source>
        <dbReference type="ARBA" id="ARBA00004167"/>
    </source>
</evidence>
<evidence type="ECO:0000256" key="5">
    <source>
        <dbReference type="SAM" id="MobiDB-lite"/>
    </source>
</evidence>
<evidence type="ECO:0000313" key="9">
    <source>
        <dbReference type="Proteomes" id="UP000242877"/>
    </source>
</evidence>
<feature type="domain" description="LicD/FKTN/FKRP nucleotidyltransferase" evidence="7">
    <location>
        <begin position="79"/>
        <end position="181"/>
    </location>
</feature>
<comment type="caution">
    <text evidence="8">The sequence shown here is derived from an EMBL/GenBank/DDBJ whole genome shotgun (WGS) entry which is preliminary data.</text>
</comment>
<evidence type="ECO:0000313" key="8">
    <source>
        <dbReference type="EMBL" id="KZZ89040.1"/>
    </source>
</evidence>
<evidence type="ECO:0000256" key="3">
    <source>
        <dbReference type="ARBA" id="ARBA00022989"/>
    </source>
</evidence>
<dbReference type="GO" id="GO:0016020">
    <property type="term" value="C:membrane"/>
    <property type="evidence" value="ECO:0007669"/>
    <property type="project" value="UniProtKB-SubCell"/>
</dbReference>
<reference evidence="8 9" key="1">
    <citation type="journal article" date="2016" name="Genome Biol. Evol.">
        <title>Divergent and convergent evolution of fungal pathogenicity.</title>
        <authorList>
            <person name="Shang Y."/>
            <person name="Xiao G."/>
            <person name="Zheng P."/>
            <person name="Cen K."/>
            <person name="Zhan S."/>
            <person name="Wang C."/>
        </authorList>
    </citation>
    <scope>NUCLEOTIDE SEQUENCE [LARGE SCALE GENOMIC DNA]</scope>
    <source>
        <strain evidence="8 9">ARSEF 7405</strain>
    </source>
</reference>
<feature type="domain" description="LicD/FKTN/FKRP nucleotidyltransferase" evidence="7">
    <location>
        <begin position="191"/>
        <end position="230"/>
    </location>
</feature>
<dbReference type="InterPro" id="IPR009644">
    <property type="entry name" value="FKTN/MNN4/W02B3.4-1"/>
</dbReference>
<feature type="chain" id="PRO_5007877741" evidence="6">
    <location>
        <begin position="20"/>
        <end position="318"/>
    </location>
</feature>
<feature type="signal peptide" evidence="6">
    <location>
        <begin position="1"/>
        <end position="19"/>
    </location>
</feature>
<proteinExistence type="predicted"/>
<gene>
    <name evidence="8" type="ORF">AAP_04525</name>
</gene>
<dbReference type="GO" id="GO:0009100">
    <property type="term" value="P:glycoprotein metabolic process"/>
    <property type="evidence" value="ECO:0007669"/>
    <property type="project" value="UniProtKB-ARBA"/>
</dbReference>
<keyword evidence="2" id="KW-0812">Transmembrane</keyword>
<accession>A0A166NC57</accession>
<comment type="subcellular location">
    <subcellularLocation>
        <location evidence="1">Membrane</location>
        <topology evidence="1">Single-pass membrane protein</topology>
    </subcellularLocation>
</comment>
<feature type="region of interest" description="Disordered" evidence="5">
    <location>
        <begin position="258"/>
        <end position="318"/>
    </location>
</feature>
<dbReference type="Proteomes" id="UP000242877">
    <property type="component" value="Unassembled WGS sequence"/>
</dbReference>
<evidence type="ECO:0000256" key="4">
    <source>
        <dbReference type="ARBA" id="ARBA00023136"/>
    </source>
</evidence>
<dbReference type="OrthoDB" id="444255at2759"/>
<organism evidence="8 9">
    <name type="scientific">Ascosphaera apis ARSEF 7405</name>
    <dbReference type="NCBI Taxonomy" id="392613"/>
    <lineage>
        <taxon>Eukaryota</taxon>
        <taxon>Fungi</taxon>
        <taxon>Dikarya</taxon>
        <taxon>Ascomycota</taxon>
        <taxon>Pezizomycotina</taxon>
        <taxon>Eurotiomycetes</taxon>
        <taxon>Eurotiomycetidae</taxon>
        <taxon>Onygenales</taxon>
        <taxon>Ascosphaeraceae</taxon>
        <taxon>Ascosphaera</taxon>
    </lineage>
</organism>
<keyword evidence="3" id="KW-1133">Transmembrane helix</keyword>
<dbReference type="VEuPathDB" id="FungiDB:AAP_04525"/>
<sequence>MRAIITLVFFAIWCHCAVAVPSWANIRKRGDDGKYFHEPGTTDLLGHYDSRFFKTTVMEQERKDTLKYLVKAYLTFFEEQHLETWIAHGTLLGWWWNGKILPWDWDVDVQVAHHTLLYIGEHLNRTTTTYTADDGTKRSYLLDINPHSKVTGREDGKNIIDARFIDTHNGLYIDITGLHESDPAKEPGVIQCKNKHKYHVSDIFPLRKSQFEGVHAWIPYRYNEILVEEYPKGLSSMSHYDHDWDPKTQQWIPNKKYNDEAAERDADAQRFREELDKKKDPSEQPDQPEQHKNEGDKPDTEKRDEDDISDEKLQQQAP</sequence>
<protein>
    <submittedName>
        <fullName evidence="8">LicD-like protein</fullName>
    </submittedName>
</protein>
<name>A0A166NC57_9EURO</name>
<keyword evidence="9" id="KW-1185">Reference proteome</keyword>
<dbReference type="InterPro" id="IPR007074">
    <property type="entry name" value="LicD/FKTN/FKRP_NTP_transf"/>
</dbReference>
<dbReference type="Pfam" id="PF04991">
    <property type="entry name" value="LicD"/>
    <property type="match status" value="2"/>
</dbReference>
<evidence type="ECO:0000259" key="7">
    <source>
        <dbReference type="Pfam" id="PF04991"/>
    </source>
</evidence>
<keyword evidence="6" id="KW-0732">Signal</keyword>
<evidence type="ECO:0000256" key="6">
    <source>
        <dbReference type="SAM" id="SignalP"/>
    </source>
</evidence>
<keyword evidence="4" id="KW-0472">Membrane</keyword>
<dbReference type="AlphaFoldDB" id="A0A166NC57"/>
<dbReference type="PANTHER" id="PTHR15407:SF28">
    <property type="entry name" value="RIBITOL-5-PHOSPHATE TRANSFERASE FKTN"/>
    <property type="match status" value="1"/>
</dbReference>
<dbReference type="EMBL" id="AZGZ01000022">
    <property type="protein sequence ID" value="KZZ89040.1"/>
    <property type="molecule type" value="Genomic_DNA"/>
</dbReference>